<dbReference type="PANTHER" id="PTHR37467:SF1">
    <property type="entry name" value="EXPORTED CALCIUM-BINDING GLYCOPROTEIN"/>
    <property type="match status" value="1"/>
</dbReference>
<feature type="compositionally biased region" description="Acidic residues" evidence="5">
    <location>
        <begin position="313"/>
        <end position="322"/>
    </location>
</feature>
<accession>A0A918TD47</accession>
<keyword evidence="7" id="KW-1185">Reference proteome</keyword>
<dbReference type="Proteomes" id="UP000644507">
    <property type="component" value="Unassembled WGS sequence"/>
</dbReference>
<dbReference type="InterPro" id="IPR059100">
    <property type="entry name" value="TSP3_bac"/>
</dbReference>
<evidence type="ECO:0000256" key="1">
    <source>
        <dbReference type="ARBA" id="ARBA00004613"/>
    </source>
</evidence>
<dbReference type="AlphaFoldDB" id="A0A918TD47"/>
<dbReference type="EMBL" id="BMXI01000001">
    <property type="protein sequence ID" value="GHC40194.1"/>
    <property type="molecule type" value="Genomic_DNA"/>
</dbReference>
<evidence type="ECO:0000256" key="5">
    <source>
        <dbReference type="SAM" id="MobiDB-lite"/>
    </source>
</evidence>
<keyword evidence="2" id="KW-0964">Secreted</keyword>
<comment type="subcellular location">
    <subcellularLocation>
        <location evidence="1">Secreted</location>
    </subcellularLocation>
</comment>
<sequence>MDEANQSWLNANVWDDDTAPSDTNDYFTAIVGNAIMRTSPMNTTGAGSADFPGNSLTVVSGTRLLIKQGGTETVSIRNGAGDLFVDGGRVSFGGNPGANSPILDVNQFVVNEGTGGVVDINGTVVNAVIDGVLTGAGILTVNYENAGSSAGRTVTITEVDETGFTGEILVQEGLILDFGSDVNFAGLVELFDTAILNVDQTLTFAAGKLYDPVNGEVPSGTYSGSLLSSLGANYADGGGTIIVGTGTPGDTDGDGLPDLYENQIINFDLADDVDGFEDIAGPNDAPTTTDFDQDGSSDADEFVAGTSPTNPDSDGDGLEDGPELAGTDNDGNSHGFGPTNPLNANSDGDALGDLTEIRYNSNPNDGGSLPGVALGVVNGGFEDPAVAATTEGISMAGGTVTGWTAVINDFYVTDALGFADAGTPPGASEGTQFATADRRAPNPDLDAAAYEGGIDATLSFQQEIDVTSLAAAIDEDNQTILLTFDFFDADASDEGFVTMNFLDASGADLGRSFTFQTGVNMGSNWISAVQQAYPPAGTRMVRLGFEVRKVLVNATTARNVAFDNVGARLVDFDQDDDGLPDDWELLYGLDLTINDSAGDPDSDSLSNLQEFGFQTDPSLADTDGDGIDDDVEIANGTDPLDAGDPSVDPVFESLVFTEEGTIEVTFSGLKASATYDLKRGTDLVNFADIVDTFQPTTETFTFIDFNPLAEEVSSRAFYRLEEQ</sequence>
<dbReference type="PANTHER" id="PTHR37467">
    <property type="entry name" value="EXPORTED CALCIUM-BINDING GLYCOPROTEIN-RELATED"/>
    <property type="match status" value="1"/>
</dbReference>
<evidence type="ECO:0000256" key="3">
    <source>
        <dbReference type="ARBA" id="ARBA00022729"/>
    </source>
</evidence>
<dbReference type="InterPro" id="IPR053180">
    <property type="entry name" value="Ca-binding_acidic-repeat"/>
</dbReference>
<feature type="compositionally biased region" description="Acidic residues" evidence="5">
    <location>
        <begin position="291"/>
        <end position="301"/>
    </location>
</feature>
<reference evidence="6" key="2">
    <citation type="submission" date="2020-09" db="EMBL/GenBank/DDBJ databases">
        <authorList>
            <person name="Sun Q."/>
            <person name="Kim S."/>
        </authorList>
    </citation>
    <scope>NUCLEOTIDE SEQUENCE</scope>
    <source>
        <strain evidence="6">KCTC 12988</strain>
    </source>
</reference>
<evidence type="ECO:0000256" key="4">
    <source>
        <dbReference type="ARBA" id="ARBA00022837"/>
    </source>
</evidence>
<organism evidence="6 7">
    <name type="scientific">Roseibacillus persicicus</name>
    <dbReference type="NCBI Taxonomy" id="454148"/>
    <lineage>
        <taxon>Bacteria</taxon>
        <taxon>Pseudomonadati</taxon>
        <taxon>Verrucomicrobiota</taxon>
        <taxon>Verrucomicrobiia</taxon>
        <taxon>Verrucomicrobiales</taxon>
        <taxon>Verrucomicrobiaceae</taxon>
        <taxon>Roseibacillus</taxon>
    </lineage>
</organism>
<evidence type="ECO:0000313" key="7">
    <source>
        <dbReference type="Proteomes" id="UP000644507"/>
    </source>
</evidence>
<feature type="region of interest" description="Disordered" evidence="5">
    <location>
        <begin position="275"/>
        <end position="366"/>
    </location>
</feature>
<reference evidence="6" key="1">
    <citation type="journal article" date="2014" name="Int. J. Syst. Evol. Microbiol.">
        <title>Complete genome sequence of Corynebacterium casei LMG S-19264T (=DSM 44701T), isolated from a smear-ripened cheese.</title>
        <authorList>
            <consortium name="US DOE Joint Genome Institute (JGI-PGF)"/>
            <person name="Walter F."/>
            <person name="Albersmeier A."/>
            <person name="Kalinowski J."/>
            <person name="Ruckert C."/>
        </authorList>
    </citation>
    <scope>NUCLEOTIDE SEQUENCE</scope>
    <source>
        <strain evidence="6">KCTC 12988</strain>
    </source>
</reference>
<dbReference type="Pfam" id="PF18884">
    <property type="entry name" value="TSP3_bac"/>
    <property type="match status" value="3"/>
</dbReference>
<proteinExistence type="predicted"/>
<name>A0A918TD47_9BACT</name>
<comment type="caution">
    <text evidence="6">The sequence shown here is derived from an EMBL/GenBank/DDBJ whole genome shotgun (WGS) entry which is preliminary data.</text>
</comment>
<evidence type="ECO:0000313" key="6">
    <source>
        <dbReference type="EMBL" id="GHC40194.1"/>
    </source>
</evidence>
<keyword evidence="3" id="KW-0732">Signal</keyword>
<gene>
    <name evidence="6" type="ORF">GCM10007100_00690</name>
</gene>
<keyword evidence="4" id="KW-0106">Calcium</keyword>
<protein>
    <submittedName>
        <fullName evidence="6">Uncharacterized protein</fullName>
    </submittedName>
</protein>
<evidence type="ECO:0000256" key="2">
    <source>
        <dbReference type="ARBA" id="ARBA00022525"/>
    </source>
</evidence>